<reference evidence="1" key="2">
    <citation type="journal article" date="2024" name="Plant">
        <title>Genomic evolution and insights into agronomic trait innovations of Sesamum species.</title>
        <authorList>
            <person name="Miao H."/>
            <person name="Wang L."/>
            <person name="Qu L."/>
            <person name="Liu H."/>
            <person name="Sun Y."/>
            <person name="Le M."/>
            <person name="Wang Q."/>
            <person name="Wei S."/>
            <person name="Zheng Y."/>
            <person name="Lin W."/>
            <person name="Duan Y."/>
            <person name="Cao H."/>
            <person name="Xiong S."/>
            <person name="Wang X."/>
            <person name="Wei L."/>
            <person name="Li C."/>
            <person name="Ma Q."/>
            <person name="Ju M."/>
            <person name="Zhao R."/>
            <person name="Li G."/>
            <person name="Mu C."/>
            <person name="Tian Q."/>
            <person name="Mei H."/>
            <person name="Zhang T."/>
            <person name="Gao T."/>
            <person name="Zhang H."/>
        </authorList>
    </citation>
    <scope>NUCLEOTIDE SEQUENCE</scope>
    <source>
        <strain evidence="1">3651</strain>
    </source>
</reference>
<comment type="caution">
    <text evidence="1">The sequence shown here is derived from an EMBL/GenBank/DDBJ whole genome shotgun (WGS) entry which is preliminary data.</text>
</comment>
<name>A0AAE2CUP2_9LAMI</name>
<dbReference type="AlphaFoldDB" id="A0AAE2CUP2"/>
<evidence type="ECO:0000313" key="2">
    <source>
        <dbReference type="Proteomes" id="UP001293254"/>
    </source>
</evidence>
<dbReference type="EMBL" id="JACGWO010000002">
    <property type="protein sequence ID" value="KAK4435170.1"/>
    <property type="molecule type" value="Genomic_DNA"/>
</dbReference>
<reference evidence="1" key="1">
    <citation type="submission" date="2020-06" db="EMBL/GenBank/DDBJ databases">
        <authorList>
            <person name="Li T."/>
            <person name="Hu X."/>
            <person name="Zhang T."/>
            <person name="Song X."/>
            <person name="Zhang H."/>
            <person name="Dai N."/>
            <person name="Sheng W."/>
            <person name="Hou X."/>
            <person name="Wei L."/>
        </authorList>
    </citation>
    <scope>NUCLEOTIDE SEQUENCE</scope>
    <source>
        <strain evidence="1">3651</strain>
        <tissue evidence="1">Leaf</tissue>
    </source>
</reference>
<evidence type="ECO:0000313" key="1">
    <source>
        <dbReference type="EMBL" id="KAK4435170.1"/>
    </source>
</evidence>
<accession>A0AAE2CUP2</accession>
<dbReference type="Proteomes" id="UP001293254">
    <property type="component" value="Unassembled WGS sequence"/>
</dbReference>
<proteinExistence type="predicted"/>
<keyword evidence="2" id="KW-1185">Reference proteome</keyword>
<organism evidence="1 2">
    <name type="scientific">Sesamum alatum</name>
    <dbReference type="NCBI Taxonomy" id="300844"/>
    <lineage>
        <taxon>Eukaryota</taxon>
        <taxon>Viridiplantae</taxon>
        <taxon>Streptophyta</taxon>
        <taxon>Embryophyta</taxon>
        <taxon>Tracheophyta</taxon>
        <taxon>Spermatophyta</taxon>
        <taxon>Magnoliopsida</taxon>
        <taxon>eudicotyledons</taxon>
        <taxon>Gunneridae</taxon>
        <taxon>Pentapetalae</taxon>
        <taxon>asterids</taxon>
        <taxon>lamiids</taxon>
        <taxon>Lamiales</taxon>
        <taxon>Pedaliaceae</taxon>
        <taxon>Sesamum</taxon>
    </lineage>
</organism>
<sequence length="138" mass="15645">MKSLVIVLVGWKSSLRHRGQITTQADVSEDAPGRYCGTFQWVDPPMCHRAIEVDASMRRYRRLLHLALLGFISITENEFAKAYWWRGEVNYFLLRSIFQEDNTDEATGAYAMDVPLALTNGNEVSSGDERDVVLLGMS</sequence>
<gene>
    <name evidence="1" type="ORF">Salat_0680300</name>
</gene>
<protein>
    <submittedName>
        <fullName evidence="1">Uncharacterized protein</fullName>
    </submittedName>
</protein>